<feature type="chain" id="PRO_5004278368" evidence="1">
    <location>
        <begin position="28"/>
        <end position="64"/>
    </location>
</feature>
<keyword evidence="1" id="KW-0732">Signal</keyword>
<evidence type="ECO:0000256" key="1">
    <source>
        <dbReference type="SAM" id="SignalP"/>
    </source>
</evidence>
<reference evidence="2" key="1">
    <citation type="submission" date="2004-03" db="EMBL/GenBank/DDBJ databases">
        <title>Cloning and functional analysis of a gene related to As3+ tolerance from the heavy metal-tolerant plant, Cynodon dactylon.</title>
        <authorList>
            <person name="Yang S."/>
            <person name="Guo J."/>
            <person name="Ma M."/>
        </authorList>
    </citation>
    <scope>NUCLEOTIDE SEQUENCE</scope>
</reference>
<name>Q6PR49_CYNDA</name>
<evidence type="ECO:0000313" key="2">
    <source>
        <dbReference type="EMBL" id="AAS98735.1"/>
    </source>
</evidence>
<dbReference type="EMBL" id="AY585233">
    <property type="protein sequence ID" value="AAS98735.1"/>
    <property type="molecule type" value="mRNA"/>
</dbReference>
<organism evidence="2">
    <name type="scientific">Cynodon dactylon</name>
    <name type="common">Bermuda grass</name>
    <name type="synonym">Panicum dactylon</name>
    <dbReference type="NCBI Taxonomy" id="28909"/>
    <lineage>
        <taxon>Eukaryota</taxon>
        <taxon>Viridiplantae</taxon>
        <taxon>Streptophyta</taxon>
        <taxon>Embryophyta</taxon>
        <taxon>Tracheophyta</taxon>
        <taxon>Spermatophyta</taxon>
        <taxon>Magnoliopsida</taxon>
        <taxon>Liliopsida</taxon>
        <taxon>Poales</taxon>
        <taxon>Poaceae</taxon>
        <taxon>PACMAD clade</taxon>
        <taxon>Chloridoideae</taxon>
        <taxon>Cynodonteae</taxon>
        <taxon>Eleusininae</taxon>
        <taxon>Cynodon</taxon>
    </lineage>
</organism>
<accession>Q6PR49</accession>
<feature type="signal peptide" evidence="1">
    <location>
        <begin position="1"/>
        <end position="27"/>
    </location>
</feature>
<dbReference type="AlphaFoldDB" id="Q6PR49"/>
<sequence length="64" mass="7205">MKSKMVIRVMVLMVARLLLLMATQTVAVGDDSKARRLLGCRYRSCNCRTCPIYGWLCCSSRCTA</sequence>
<proteinExistence type="evidence at transcript level"/>
<protein>
    <submittedName>
        <fullName evidence="2">Uncharacterized protein</fullName>
    </submittedName>
</protein>